<evidence type="ECO:0000313" key="1">
    <source>
        <dbReference type="EMBL" id="QJB00505.1"/>
    </source>
</evidence>
<gene>
    <name evidence="1" type="ORF">MM171A00427_0001</name>
</gene>
<proteinExistence type="predicted"/>
<dbReference type="AlphaFoldDB" id="A0A6M3M443"/>
<reference evidence="1" key="1">
    <citation type="submission" date="2020-03" db="EMBL/GenBank/DDBJ databases">
        <title>The deep terrestrial virosphere.</title>
        <authorList>
            <person name="Holmfeldt K."/>
            <person name="Nilsson E."/>
            <person name="Simone D."/>
            <person name="Lopez-Fernandez M."/>
            <person name="Wu X."/>
            <person name="de Brujin I."/>
            <person name="Lundin D."/>
            <person name="Andersson A."/>
            <person name="Bertilsson S."/>
            <person name="Dopson M."/>
        </authorList>
    </citation>
    <scope>NUCLEOTIDE SEQUENCE</scope>
    <source>
        <strain evidence="1">MM171A00427</strain>
    </source>
</reference>
<accession>A0A6M3M443</accession>
<name>A0A6M3M443_9ZZZZ</name>
<organism evidence="1">
    <name type="scientific">viral metagenome</name>
    <dbReference type="NCBI Taxonomy" id="1070528"/>
    <lineage>
        <taxon>unclassified sequences</taxon>
        <taxon>metagenomes</taxon>
        <taxon>organismal metagenomes</taxon>
    </lineage>
</organism>
<sequence length="66" mass="7880">MERQEFIEDEHLEYLDLLRESGVTNMFGARPYLMGEYPELTKNEAGQVLQYWMRTFSERHPQPEAA</sequence>
<protein>
    <submittedName>
        <fullName evidence="1">Uncharacterized protein</fullName>
    </submittedName>
</protein>
<dbReference type="EMBL" id="MT143695">
    <property type="protein sequence ID" value="QJB00505.1"/>
    <property type="molecule type" value="Genomic_DNA"/>
</dbReference>